<evidence type="ECO:0000256" key="6">
    <source>
        <dbReference type="NCBIfam" id="TIGR01928"/>
    </source>
</evidence>
<reference evidence="8 9" key="1">
    <citation type="submission" date="2015-01" db="EMBL/GenBank/DDBJ databases">
        <title>Draft genome of the acidophilic iron oxidizer Ferrimicrobium acidiphilum strain T23.</title>
        <authorList>
            <person name="Poehlein A."/>
            <person name="Eisen S."/>
            <person name="Schloemann M."/>
            <person name="Johnson B.D."/>
            <person name="Daniel R."/>
            <person name="Muehling M."/>
        </authorList>
    </citation>
    <scope>NUCLEOTIDE SEQUENCE [LARGE SCALE GENOMIC DNA]</scope>
    <source>
        <strain evidence="8 9">T23</strain>
    </source>
</reference>
<dbReference type="Gene3D" id="3.30.390.10">
    <property type="entry name" value="Enolase-like, N-terminal domain"/>
    <property type="match status" value="1"/>
</dbReference>
<evidence type="ECO:0000256" key="4">
    <source>
        <dbReference type="ARBA" id="ARBA00023239"/>
    </source>
</evidence>
<dbReference type="PANTHER" id="PTHR48073:SF5">
    <property type="entry name" value="O-SUCCINYLBENZOATE SYNTHASE"/>
    <property type="match status" value="1"/>
</dbReference>
<dbReference type="InterPro" id="IPR036849">
    <property type="entry name" value="Enolase-like_C_sf"/>
</dbReference>
<dbReference type="SFLD" id="SFLDS00001">
    <property type="entry name" value="Enolase"/>
    <property type="match status" value="1"/>
</dbReference>
<dbReference type="STRING" id="1121877.FEAC_08330"/>
<dbReference type="InterPro" id="IPR013341">
    <property type="entry name" value="Mandelate_racemase_N_dom"/>
</dbReference>
<dbReference type="UniPathway" id="UPA00079"/>
<dbReference type="SUPFAM" id="SSF51604">
    <property type="entry name" value="Enolase C-terminal domain-like"/>
    <property type="match status" value="1"/>
</dbReference>
<dbReference type="InterPro" id="IPR029065">
    <property type="entry name" value="Enolase_C-like"/>
</dbReference>
<keyword evidence="3" id="KW-0460">Magnesium</keyword>
<dbReference type="GO" id="GO:0043748">
    <property type="term" value="F:O-succinylbenzoate synthase activity"/>
    <property type="evidence" value="ECO:0007669"/>
    <property type="project" value="UniProtKB-EC"/>
</dbReference>
<dbReference type="SFLD" id="SFLDF00009">
    <property type="entry name" value="o-succinylbenzoate_synthase"/>
    <property type="match status" value="1"/>
</dbReference>
<dbReference type="eggNOG" id="COG4948">
    <property type="taxonomic scope" value="Bacteria"/>
</dbReference>
<keyword evidence="9" id="KW-1185">Reference proteome</keyword>
<evidence type="ECO:0000313" key="8">
    <source>
        <dbReference type="EMBL" id="KJE77399.1"/>
    </source>
</evidence>
<dbReference type="Gene3D" id="3.20.20.120">
    <property type="entry name" value="Enolase-like C-terminal domain"/>
    <property type="match status" value="1"/>
</dbReference>
<sequence length="372" mass="40602">MIRLERLRLYSADLELRSPFRSSESTQRSKRTYLVELESDDGVTGWSEISAQEDPSYWPETVSSCLDVIEHHLVPRLGIALESPFDIARVFASIRGNQMARASIEMALFDLWAHREGVSLWQLLGAASDRTHITAGVSLSLADDIDGLREELAIYQQDGYRFFKAKIAPGADAAILELCGTEFALDHLVLDANGSYSGAHAGELDRLDSLGVALLEQPLTERDFAGLADTARRLRTPIGLDESVGGVDDIVTALRLGMRPTINLKPSRVGGYVESLKIIELCKHEGLHLRIGGMLETGIGRAHNLALASHPAFDRVGDLAASDRYFANDLTEPFVLTANGTIERPTGTGLGRVPDPAWISSTSCLELHIGRS</sequence>
<dbReference type="GO" id="GO:0046872">
    <property type="term" value="F:metal ion binding"/>
    <property type="evidence" value="ECO:0007669"/>
    <property type="project" value="UniProtKB-KW"/>
</dbReference>
<evidence type="ECO:0000256" key="1">
    <source>
        <dbReference type="ARBA" id="ARBA00001968"/>
    </source>
</evidence>
<evidence type="ECO:0000256" key="2">
    <source>
        <dbReference type="ARBA" id="ARBA00022723"/>
    </source>
</evidence>
<dbReference type="UniPathway" id="UPA01057">
    <property type="reaction ID" value="UER00165"/>
</dbReference>
<dbReference type="InterPro" id="IPR029017">
    <property type="entry name" value="Enolase-like_N"/>
</dbReference>
<dbReference type="SMART" id="SM00922">
    <property type="entry name" value="MR_MLE"/>
    <property type="match status" value="1"/>
</dbReference>
<dbReference type="NCBIfam" id="TIGR01928">
    <property type="entry name" value="menC_lowGC_arch"/>
    <property type="match status" value="1"/>
</dbReference>
<dbReference type="EC" id="4.2.1.113" evidence="5 6"/>
<accession>A0A0D8FWR5</accession>
<dbReference type="Pfam" id="PF13378">
    <property type="entry name" value="MR_MLE_C"/>
    <property type="match status" value="1"/>
</dbReference>
<name>A0A0D8FWR5_9ACTN</name>
<dbReference type="GO" id="GO:0016854">
    <property type="term" value="F:racemase and epimerase activity"/>
    <property type="evidence" value="ECO:0007669"/>
    <property type="project" value="UniProtKB-ARBA"/>
</dbReference>
<keyword evidence="4 8" id="KW-0456">Lyase</keyword>
<dbReference type="AlphaFoldDB" id="A0A0D8FWR5"/>
<dbReference type="EMBL" id="JXUW01000005">
    <property type="protein sequence ID" value="KJE77399.1"/>
    <property type="molecule type" value="Genomic_DNA"/>
</dbReference>
<dbReference type="GeneID" id="78372121"/>
<dbReference type="Proteomes" id="UP000032336">
    <property type="component" value="Unassembled WGS sequence"/>
</dbReference>
<protein>
    <recommendedName>
        <fullName evidence="5 6">o-succinylbenzoate synthase</fullName>
        <ecNumber evidence="5 6">4.2.1.113</ecNumber>
    </recommendedName>
</protein>
<dbReference type="SUPFAM" id="SSF54826">
    <property type="entry name" value="Enolase N-terminal domain-like"/>
    <property type="match status" value="1"/>
</dbReference>
<dbReference type="RefSeq" id="WP_052565501.1">
    <property type="nucleotide sequence ID" value="NZ_JQKF01000004.1"/>
</dbReference>
<dbReference type="InterPro" id="IPR013342">
    <property type="entry name" value="Mandelate_racemase_C"/>
</dbReference>
<dbReference type="PANTHER" id="PTHR48073">
    <property type="entry name" value="O-SUCCINYLBENZOATE SYNTHASE-RELATED"/>
    <property type="match status" value="1"/>
</dbReference>
<organism evidence="8 9">
    <name type="scientific">Ferrimicrobium acidiphilum DSM 19497</name>
    <dbReference type="NCBI Taxonomy" id="1121877"/>
    <lineage>
        <taxon>Bacteria</taxon>
        <taxon>Bacillati</taxon>
        <taxon>Actinomycetota</taxon>
        <taxon>Acidimicrobiia</taxon>
        <taxon>Acidimicrobiales</taxon>
        <taxon>Acidimicrobiaceae</taxon>
        <taxon>Ferrimicrobium</taxon>
    </lineage>
</organism>
<gene>
    <name evidence="8" type="primary">menC</name>
    <name evidence="8" type="ORF">FEAC_08330</name>
</gene>
<dbReference type="GO" id="GO:0009234">
    <property type="term" value="P:menaquinone biosynthetic process"/>
    <property type="evidence" value="ECO:0007669"/>
    <property type="project" value="UniProtKB-UniRule"/>
</dbReference>
<feature type="domain" description="Mandelate racemase/muconate lactonizing enzyme C-terminal" evidence="7">
    <location>
        <begin position="145"/>
        <end position="237"/>
    </location>
</feature>
<comment type="cofactor">
    <cofactor evidence="1">
        <name>a divalent metal cation</name>
        <dbReference type="ChEBI" id="CHEBI:60240"/>
    </cofactor>
</comment>
<evidence type="ECO:0000259" key="7">
    <source>
        <dbReference type="SMART" id="SM00922"/>
    </source>
</evidence>
<dbReference type="SFLD" id="SFLDG00180">
    <property type="entry name" value="muconate_cycloisomerase"/>
    <property type="match status" value="1"/>
</dbReference>
<keyword evidence="2" id="KW-0479">Metal-binding</keyword>
<dbReference type="Pfam" id="PF02746">
    <property type="entry name" value="MR_MLE_N"/>
    <property type="match status" value="1"/>
</dbReference>
<evidence type="ECO:0000256" key="3">
    <source>
        <dbReference type="ARBA" id="ARBA00022842"/>
    </source>
</evidence>
<evidence type="ECO:0000313" key="9">
    <source>
        <dbReference type="Proteomes" id="UP000032336"/>
    </source>
</evidence>
<proteinExistence type="predicted"/>
<comment type="caution">
    <text evidence="8">The sequence shown here is derived from an EMBL/GenBank/DDBJ whole genome shotgun (WGS) entry which is preliminary data.</text>
</comment>
<dbReference type="InterPro" id="IPR010197">
    <property type="entry name" value="OSBS/NAAAR"/>
</dbReference>
<evidence type="ECO:0000256" key="5">
    <source>
        <dbReference type="ARBA" id="ARBA00029491"/>
    </source>
</evidence>